<evidence type="ECO:0000256" key="1">
    <source>
        <dbReference type="ARBA" id="ARBA00022527"/>
    </source>
</evidence>
<proteinExistence type="predicted"/>
<dbReference type="STRING" id="5601.A0A0D2GIE8"/>
<evidence type="ECO:0000256" key="4">
    <source>
        <dbReference type="ARBA" id="ARBA00022777"/>
    </source>
</evidence>
<evidence type="ECO:0000256" key="3">
    <source>
        <dbReference type="ARBA" id="ARBA00022741"/>
    </source>
</evidence>
<feature type="domain" description="Protein kinase" evidence="6">
    <location>
        <begin position="13"/>
        <end position="275"/>
    </location>
</feature>
<dbReference type="InterPro" id="IPR011009">
    <property type="entry name" value="Kinase-like_dom_sf"/>
</dbReference>
<evidence type="ECO:0000259" key="6">
    <source>
        <dbReference type="PROSITE" id="PS50011"/>
    </source>
</evidence>
<dbReference type="SUPFAM" id="SSF56112">
    <property type="entry name" value="Protein kinase-like (PK-like)"/>
    <property type="match status" value="1"/>
</dbReference>
<protein>
    <recommendedName>
        <fullName evidence="6">Protein kinase domain-containing protein</fullName>
    </recommendedName>
</protein>
<dbReference type="GO" id="GO:0005524">
    <property type="term" value="F:ATP binding"/>
    <property type="evidence" value="ECO:0007669"/>
    <property type="project" value="UniProtKB-KW"/>
</dbReference>
<name>A0A0D2GIE8_9EURO</name>
<accession>A0A0D2GIE8</accession>
<keyword evidence="2" id="KW-0808">Transferase</keyword>
<dbReference type="PROSITE" id="PS50011">
    <property type="entry name" value="PROTEIN_KINASE_DOM"/>
    <property type="match status" value="1"/>
</dbReference>
<dbReference type="GO" id="GO:0004674">
    <property type="term" value="F:protein serine/threonine kinase activity"/>
    <property type="evidence" value="ECO:0007669"/>
    <property type="project" value="UniProtKB-KW"/>
</dbReference>
<dbReference type="InterPro" id="IPR000719">
    <property type="entry name" value="Prot_kinase_dom"/>
</dbReference>
<keyword evidence="8" id="KW-1185">Reference proteome</keyword>
<dbReference type="Gene3D" id="3.30.200.20">
    <property type="entry name" value="Phosphorylase Kinase, domain 1"/>
    <property type="match status" value="1"/>
</dbReference>
<dbReference type="Gene3D" id="1.10.510.10">
    <property type="entry name" value="Transferase(Phosphotransferase) domain 1"/>
    <property type="match status" value="1"/>
</dbReference>
<dbReference type="HOGENOM" id="CLU_000288_63_5_1"/>
<dbReference type="EMBL" id="KN846956">
    <property type="protein sequence ID" value="KIW72119.1"/>
    <property type="molecule type" value="Genomic_DNA"/>
</dbReference>
<sequence>MALEQTSSAVTSFTTIKPIGKGRYGEVYQKRNPDTNRLYAVKEVQCSTYANPKAILERVQKLIVAKDTSPVVADFRFAFQTASSLHFAVDFICGGNLWWHLHQEGKFVEDRARFYTAEIALALEHLHQSGCTRQTVTPDNILLDSAGHAILSSLGILDTWARQEETEQNSDGQLTAFLEALEYCAPELLLREPPGRTDFWSLGVLVYEMVCGWNPFYNQDELQMMKNIVYGGVQLPPDTMSVEGQEFVKALLKRYPEQRLGHQHGMIEIKEHPWMSDIDWEELADKRTVPPTKPKTVPQNAVTSLTKDLESRLEHAMVPSAHKTGLSSGRNTMDSGYMSARMSAASRPTPFVHTPDFASPMSESGRDFHSLSLAGGAGWRETIFEGPEEDEGLGVEVGMYEMEI</sequence>
<gene>
    <name evidence="7" type="ORF">PV04_00339</name>
</gene>
<evidence type="ECO:0000313" key="8">
    <source>
        <dbReference type="Proteomes" id="UP000054266"/>
    </source>
</evidence>
<dbReference type="PANTHER" id="PTHR24351">
    <property type="entry name" value="RIBOSOMAL PROTEIN S6 KINASE"/>
    <property type="match status" value="1"/>
</dbReference>
<evidence type="ECO:0000313" key="7">
    <source>
        <dbReference type="EMBL" id="KIW72119.1"/>
    </source>
</evidence>
<keyword evidence="5" id="KW-0067">ATP-binding</keyword>
<keyword evidence="4" id="KW-0418">Kinase</keyword>
<evidence type="ECO:0000256" key="5">
    <source>
        <dbReference type="ARBA" id="ARBA00022840"/>
    </source>
</evidence>
<dbReference type="Proteomes" id="UP000054266">
    <property type="component" value="Unassembled WGS sequence"/>
</dbReference>
<keyword evidence="3" id="KW-0547">Nucleotide-binding</keyword>
<keyword evidence="1" id="KW-0723">Serine/threonine-protein kinase</keyword>
<dbReference type="Pfam" id="PF00069">
    <property type="entry name" value="Pkinase"/>
    <property type="match status" value="1"/>
</dbReference>
<dbReference type="AlphaFoldDB" id="A0A0D2GIE8"/>
<evidence type="ECO:0000256" key="2">
    <source>
        <dbReference type="ARBA" id="ARBA00022679"/>
    </source>
</evidence>
<reference evidence="7 8" key="1">
    <citation type="submission" date="2015-01" db="EMBL/GenBank/DDBJ databases">
        <title>The Genome Sequence of Capronia semiimmersa CBS27337.</title>
        <authorList>
            <consortium name="The Broad Institute Genomics Platform"/>
            <person name="Cuomo C."/>
            <person name="de Hoog S."/>
            <person name="Gorbushina A."/>
            <person name="Stielow B."/>
            <person name="Teixiera M."/>
            <person name="Abouelleil A."/>
            <person name="Chapman S.B."/>
            <person name="Priest M."/>
            <person name="Young S.K."/>
            <person name="Wortman J."/>
            <person name="Nusbaum C."/>
            <person name="Birren B."/>
        </authorList>
    </citation>
    <scope>NUCLEOTIDE SEQUENCE [LARGE SCALE GENOMIC DNA]</scope>
    <source>
        <strain evidence="7 8">CBS 27337</strain>
    </source>
</reference>
<organism evidence="7 8">
    <name type="scientific">Phialophora macrospora</name>
    <dbReference type="NCBI Taxonomy" id="1851006"/>
    <lineage>
        <taxon>Eukaryota</taxon>
        <taxon>Fungi</taxon>
        <taxon>Dikarya</taxon>
        <taxon>Ascomycota</taxon>
        <taxon>Pezizomycotina</taxon>
        <taxon>Eurotiomycetes</taxon>
        <taxon>Chaetothyriomycetidae</taxon>
        <taxon>Chaetothyriales</taxon>
        <taxon>Herpotrichiellaceae</taxon>
        <taxon>Phialophora</taxon>
    </lineage>
</organism>